<protein>
    <submittedName>
        <fullName evidence="8">ABC-2 type transport system ATP-binding protein</fullName>
    </submittedName>
</protein>
<evidence type="ECO:0000256" key="5">
    <source>
        <dbReference type="ARBA" id="ARBA00022840"/>
    </source>
</evidence>
<keyword evidence="4" id="KW-0547">Nucleotide-binding</keyword>
<evidence type="ECO:0000256" key="6">
    <source>
        <dbReference type="ARBA" id="ARBA00023251"/>
    </source>
</evidence>
<dbReference type="GO" id="GO:0016887">
    <property type="term" value="F:ATP hydrolysis activity"/>
    <property type="evidence" value="ECO:0007669"/>
    <property type="project" value="InterPro"/>
</dbReference>
<evidence type="ECO:0000256" key="1">
    <source>
        <dbReference type="ARBA" id="ARBA00004202"/>
    </source>
</evidence>
<keyword evidence="3" id="KW-0813">Transport</keyword>
<proteinExistence type="inferred from homology"/>
<dbReference type="Pfam" id="PF00005">
    <property type="entry name" value="ABC_tran"/>
    <property type="match status" value="1"/>
</dbReference>
<dbReference type="SUPFAM" id="SSF52540">
    <property type="entry name" value="P-loop containing nucleoside triphosphate hydrolases"/>
    <property type="match status" value="1"/>
</dbReference>
<sequence>MTTPVAARNQIGAEPPLVASGLVRRYRRSDALAVSGVDLTIEAGEIVTLLGPNGAGKTTTVKMCSGLLMPTAGSVRVSGRDPYRRSARAMADIGLVLGGDGGFYKRATATANLLYFADLAGVPARERHDRAREVLADVGLTDRAGSKVNELSRGMVQRLHIARGLLARPRLLLLDEPTNGLDPEHAQMVRRLVRSLSRRGVGILLTTHYLTEAEELSDRLIVLRAGRVRAEGHVADLARAGGLSHVTTFALPPGDPLAATAAQRAGVDAVVDVQTFHGKDHVRLQWRTVAPSPESLATLEEARARALDYTERPPTLEENYLALVAEQPGVTS</sequence>
<dbReference type="PROSITE" id="PS50893">
    <property type="entry name" value="ABC_TRANSPORTER_2"/>
    <property type="match status" value="1"/>
</dbReference>
<evidence type="ECO:0000256" key="3">
    <source>
        <dbReference type="ARBA" id="ARBA00022448"/>
    </source>
</evidence>
<dbReference type="EMBL" id="SGWX01000001">
    <property type="protein sequence ID" value="RZS61318.1"/>
    <property type="molecule type" value="Genomic_DNA"/>
</dbReference>
<evidence type="ECO:0000313" key="8">
    <source>
        <dbReference type="EMBL" id="RZS61318.1"/>
    </source>
</evidence>
<evidence type="ECO:0000256" key="4">
    <source>
        <dbReference type="ARBA" id="ARBA00022741"/>
    </source>
</evidence>
<keyword evidence="5 8" id="KW-0067">ATP-binding</keyword>
<evidence type="ECO:0000256" key="2">
    <source>
        <dbReference type="ARBA" id="ARBA00005417"/>
    </source>
</evidence>
<evidence type="ECO:0000313" key="9">
    <source>
        <dbReference type="Proteomes" id="UP000293852"/>
    </source>
</evidence>
<feature type="domain" description="ABC transporter" evidence="7">
    <location>
        <begin position="17"/>
        <end position="250"/>
    </location>
</feature>
<keyword evidence="9" id="KW-1185">Reference proteome</keyword>
<dbReference type="RefSeq" id="WP_130413912.1">
    <property type="nucleotide sequence ID" value="NZ_SGWX01000001.1"/>
</dbReference>
<dbReference type="SMART" id="SM00382">
    <property type="entry name" value="AAA"/>
    <property type="match status" value="1"/>
</dbReference>
<dbReference type="AlphaFoldDB" id="A0A4Q7M492"/>
<dbReference type="GO" id="GO:0005524">
    <property type="term" value="F:ATP binding"/>
    <property type="evidence" value="ECO:0007669"/>
    <property type="project" value="UniProtKB-KW"/>
</dbReference>
<dbReference type="Proteomes" id="UP000293852">
    <property type="component" value="Unassembled WGS sequence"/>
</dbReference>
<dbReference type="PANTHER" id="PTHR42711:SF5">
    <property type="entry name" value="ABC TRANSPORTER ATP-BINDING PROTEIN NATA"/>
    <property type="match status" value="1"/>
</dbReference>
<comment type="similarity">
    <text evidence="2">Belongs to the ABC transporter superfamily.</text>
</comment>
<dbReference type="InterPro" id="IPR050763">
    <property type="entry name" value="ABC_transporter_ATP-binding"/>
</dbReference>
<gene>
    <name evidence="8" type="ORF">EV386_1616</name>
</gene>
<dbReference type="InterPro" id="IPR003593">
    <property type="entry name" value="AAA+_ATPase"/>
</dbReference>
<reference evidence="8 9" key="1">
    <citation type="submission" date="2019-02" db="EMBL/GenBank/DDBJ databases">
        <title>Sequencing the genomes of 1000 actinobacteria strains.</title>
        <authorList>
            <person name="Klenk H.-P."/>
        </authorList>
    </citation>
    <scope>NUCLEOTIDE SEQUENCE [LARGE SCALE GENOMIC DNA]</scope>
    <source>
        <strain evidence="8 9">DSM 16932</strain>
    </source>
</reference>
<organism evidence="8 9">
    <name type="scientific">Xylanimonas ulmi</name>
    <dbReference type="NCBI Taxonomy" id="228973"/>
    <lineage>
        <taxon>Bacteria</taxon>
        <taxon>Bacillati</taxon>
        <taxon>Actinomycetota</taxon>
        <taxon>Actinomycetes</taxon>
        <taxon>Micrococcales</taxon>
        <taxon>Promicromonosporaceae</taxon>
        <taxon>Xylanimonas</taxon>
    </lineage>
</organism>
<comment type="subcellular location">
    <subcellularLocation>
        <location evidence="1">Cell membrane</location>
        <topology evidence="1">Peripheral membrane protein</topology>
    </subcellularLocation>
</comment>
<evidence type="ECO:0000259" key="7">
    <source>
        <dbReference type="PROSITE" id="PS50893"/>
    </source>
</evidence>
<dbReference type="PANTHER" id="PTHR42711">
    <property type="entry name" value="ABC TRANSPORTER ATP-BINDING PROTEIN"/>
    <property type="match status" value="1"/>
</dbReference>
<dbReference type="GO" id="GO:0046677">
    <property type="term" value="P:response to antibiotic"/>
    <property type="evidence" value="ECO:0007669"/>
    <property type="project" value="UniProtKB-KW"/>
</dbReference>
<comment type="caution">
    <text evidence="8">The sequence shown here is derived from an EMBL/GenBank/DDBJ whole genome shotgun (WGS) entry which is preliminary data.</text>
</comment>
<accession>A0A4Q7M492</accession>
<dbReference type="Gene3D" id="3.40.50.300">
    <property type="entry name" value="P-loop containing nucleotide triphosphate hydrolases"/>
    <property type="match status" value="1"/>
</dbReference>
<dbReference type="GO" id="GO:0005886">
    <property type="term" value="C:plasma membrane"/>
    <property type="evidence" value="ECO:0007669"/>
    <property type="project" value="UniProtKB-SubCell"/>
</dbReference>
<dbReference type="OrthoDB" id="9804819at2"/>
<name>A0A4Q7M492_9MICO</name>
<dbReference type="InterPro" id="IPR027417">
    <property type="entry name" value="P-loop_NTPase"/>
</dbReference>
<dbReference type="InterPro" id="IPR003439">
    <property type="entry name" value="ABC_transporter-like_ATP-bd"/>
</dbReference>
<keyword evidence="6" id="KW-0046">Antibiotic resistance</keyword>